<comment type="subcellular location">
    <subcellularLocation>
        <location evidence="1">Secreted</location>
    </subcellularLocation>
</comment>
<comment type="similarity">
    <text evidence="2">Belongs to the protease inhibitor I33 family.</text>
</comment>
<evidence type="ECO:0000313" key="7">
    <source>
        <dbReference type="WBParaSite" id="ASIM_0001834101-mRNA-1"/>
    </source>
</evidence>
<evidence type="ECO:0000256" key="2">
    <source>
        <dbReference type="ARBA" id="ARBA00008019"/>
    </source>
</evidence>
<dbReference type="Gene3D" id="3.30.1120.50">
    <property type="entry name" value="Pepsin inhibitor-3"/>
    <property type="match status" value="2"/>
</dbReference>
<protein>
    <submittedName>
        <fullName evidence="7">Pepsin-I3 domain-containing protein</fullName>
    </submittedName>
</protein>
<dbReference type="WBParaSite" id="ASIM_0001834101-mRNA-1">
    <property type="protein sequence ID" value="ASIM_0001834101-mRNA-1"/>
    <property type="gene ID" value="ASIM_0001834101"/>
</dbReference>
<evidence type="ECO:0000259" key="6">
    <source>
        <dbReference type="Pfam" id="PF06394"/>
    </source>
</evidence>
<dbReference type="InterPro" id="IPR010480">
    <property type="entry name" value="Pepsin-I3"/>
</dbReference>
<evidence type="ECO:0000256" key="1">
    <source>
        <dbReference type="ARBA" id="ARBA00004613"/>
    </source>
</evidence>
<sequence>LQCTVKGNEVYLAGLPWVLLSDDQLQEASEYQKRYERCAQKTPFPPASCTKPPAFCAHNATTLYNFAGCDVLGDNVYWGGHFVRHMTHEDQLKLANFIAAWAKYQIAEQKFQIKHAHDPYYLRALSMGMYYFPGAPVQPTTPDFCGTAATV</sequence>
<dbReference type="InterPro" id="IPR051901">
    <property type="entry name" value="Protease_Inhibitor_I33"/>
</dbReference>
<name>A0A0M3KBJ4_ANISI</name>
<dbReference type="PANTHER" id="PTHR37969">
    <property type="entry name" value="PROTEIN CBG07421-RELATED"/>
    <property type="match status" value="1"/>
</dbReference>
<organism evidence="7">
    <name type="scientific">Anisakis simplex</name>
    <name type="common">Herring worm</name>
    <dbReference type="NCBI Taxonomy" id="6269"/>
    <lineage>
        <taxon>Eukaryota</taxon>
        <taxon>Metazoa</taxon>
        <taxon>Ecdysozoa</taxon>
        <taxon>Nematoda</taxon>
        <taxon>Chromadorea</taxon>
        <taxon>Rhabditida</taxon>
        <taxon>Spirurina</taxon>
        <taxon>Ascaridomorpha</taxon>
        <taxon>Ascaridoidea</taxon>
        <taxon>Anisakidae</taxon>
        <taxon>Anisakis</taxon>
        <taxon>Anisakis simplex complex</taxon>
    </lineage>
</organism>
<keyword evidence="5" id="KW-1015">Disulfide bond</keyword>
<dbReference type="PANTHER" id="PTHR37969:SF1">
    <property type="entry name" value="PROTEIN CBG13105"/>
    <property type="match status" value="1"/>
</dbReference>
<evidence type="ECO:0000256" key="3">
    <source>
        <dbReference type="ARBA" id="ARBA00022525"/>
    </source>
</evidence>
<reference evidence="7" key="1">
    <citation type="submission" date="2017-02" db="UniProtKB">
        <authorList>
            <consortium name="WormBaseParasite"/>
        </authorList>
    </citation>
    <scope>IDENTIFICATION</scope>
</reference>
<dbReference type="Pfam" id="PF06394">
    <property type="entry name" value="Pepsin-I3"/>
    <property type="match status" value="1"/>
</dbReference>
<dbReference type="AlphaFoldDB" id="A0A0M3KBJ4"/>
<evidence type="ECO:0000256" key="5">
    <source>
        <dbReference type="ARBA" id="ARBA00023157"/>
    </source>
</evidence>
<dbReference type="GO" id="GO:0005576">
    <property type="term" value="C:extracellular region"/>
    <property type="evidence" value="ECO:0007669"/>
    <property type="project" value="UniProtKB-SubCell"/>
</dbReference>
<keyword evidence="4" id="KW-0732">Signal</keyword>
<feature type="domain" description="Pepsin inhibitor-3-like repeated" evidence="6">
    <location>
        <begin position="52"/>
        <end position="107"/>
    </location>
</feature>
<accession>A0A0M3KBJ4</accession>
<evidence type="ECO:0000256" key="4">
    <source>
        <dbReference type="ARBA" id="ARBA00022729"/>
    </source>
</evidence>
<dbReference type="InterPro" id="IPR038412">
    <property type="entry name" value="Pepsin-I3_sf"/>
</dbReference>
<proteinExistence type="inferred from homology"/>
<dbReference type="SUPFAM" id="SSF55149">
    <property type="entry name" value="Pepsin inhibitor-3"/>
    <property type="match status" value="1"/>
</dbReference>
<keyword evidence="3" id="KW-0964">Secreted</keyword>